<dbReference type="InterPro" id="IPR001296">
    <property type="entry name" value="Glyco_trans_1"/>
</dbReference>
<gene>
    <name evidence="2" type="primary">gtf1_35</name>
    <name evidence="2" type="ORF">SDC9_89340</name>
</gene>
<dbReference type="Pfam" id="PF00534">
    <property type="entry name" value="Glycos_transf_1"/>
    <property type="match status" value="1"/>
</dbReference>
<dbReference type="PANTHER" id="PTHR45947">
    <property type="entry name" value="SULFOQUINOVOSYL TRANSFERASE SQD2"/>
    <property type="match status" value="1"/>
</dbReference>
<accession>A0A644ZS07</accession>
<dbReference type="AlphaFoldDB" id="A0A644ZS07"/>
<dbReference type="InterPro" id="IPR050194">
    <property type="entry name" value="Glycosyltransferase_grp1"/>
</dbReference>
<feature type="domain" description="Glycosyl transferase family 1" evidence="1">
    <location>
        <begin position="105"/>
        <end position="259"/>
    </location>
</feature>
<name>A0A644ZS07_9ZZZZ</name>
<dbReference type="PANTHER" id="PTHR45947:SF3">
    <property type="entry name" value="SULFOQUINOVOSYL TRANSFERASE SQD2"/>
    <property type="match status" value="1"/>
</dbReference>
<organism evidence="2">
    <name type="scientific">bioreactor metagenome</name>
    <dbReference type="NCBI Taxonomy" id="1076179"/>
    <lineage>
        <taxon>unclassified sequences</taxon>
        <taxon>metagenomes</taxon>
        <taxon>ecological metagenomes</taxon>
    </lineage>
</organism>
<sequence>MFKNSQNIVILPGKNGLKLFAQFFCILAKYYHKPIFYAVVGGWLPETLDNNSRLIKCLNNFKGIFLETNSMAASLNAKGLKRVYFMPNFKTLNIFGQQELVYSIEEPHRLCTFSRIFKEKGIEDAINAVKNINDKLGRIAYTLDLYGMVESWYEQKFTEIVETLPAYIKYKGIVSSDSCTNILKNYYSLLFPTYYDGEGFAGTILDAYAAGIPVICTDWKYNSEIVHNNFTGLVYSVKEKNGLEDILTSILDNPNKINAYKVNCLDEAYKYDPQEAVKILTHHFAIDNNQYNQIEKSEKDDDIRK</sequence>
<evidence type="ECO:0000313" key="2">
    <source>
        <dbReference type="EMBL" id="MPM42671.1"/>
    </source>
</evidence>
<dbReference type="EC" id="2.4.1.-" evidence="2"/>
<dbReference type="EMBL" id="VSSQ01009814">
    <property type="protein sequence ID" value="MPM42671.1"/>
    <property type="molecule type" value="Genomic_DNA"/>
</dbReference>
<dbReference type="SUPFAM" id="SSF53756">
    <property type="entry name" value="UDP-Glycosyltransferase/glycogen phosphorylase"/>
    <property type="match status" value="1"/>
</dbReference>
<evidence type="ECO:0000259" key="1">
    <source>
        <dbReference type="Pfam" id="PF00534"/>
    </source>
</evidence>
<keyword evidence="2" id="KW-0328">Glycosyltransferase</keyword>
<reference evidence="2" key="1">
    <citation type="submission" date="2019-08" db="EMBL/GenBank/DDBJ databases">
        <authorList>
            <person name="Kucharzyk K."/>
            <person name="Murdoch R.W."/>
            <person name="Higgins S."/>
            <person name="Loffler F."/>
        </authorList>
    </citation>
    <scope>NUCLEOTIDE SEQUENCE</scope>
</reference>
<proteinExistence type="predicted"/>
<dbReference type="Gene3D" id="3.40.50.2000">
    <property type="entry name" value="Glycogen Phosphorylase B"/>
    <property type="match status" value="1"/>
</dbReference>
<protein>
    <submittedName>
        <fullName evidence="2">Glycosyltransferase Gtf1</fullName>
        <ecNumber evidence="2">2.4.1.-</ecNumber>
    </submittedName>
</protein>
<keyword evidence="2" id="KW-0808">Transferase</keyword>
<dbReference type="GO" id="GO:0016757">
    <property type="term" value="F:glycosyltransferase activity"/>
    <property type="evidence" value="ECO:0007669"/>
    <property type="project" value="UniProtKB-KW"/>
</dbReference>
<comment type="caution">
    <text evidence="2">The sequence shown here is derived from an EMBL/GenBank/DDBJ whole genome shotgun (WGS) entry which is preliminary data.</text>
</comment>